<evidence type="ECO:0000313" key="3">
    <source>
        <dbReference type="EMBL" id="SFD65537.1"/>
    </source>
</evidence>
<dbReference type="SUPFAM" id="SSF53850">
    <property type="entry name" value="Periplasmic binding protein-like II"/>
    <property type="match status" value="1"/>
</dbReference>
<reference evidence="3 4" key="1">
    <citation type="submission" date="2016-10" db="EMBL/GenBank/DDBJ databases">
        <authorList>
            <person name="de Groot N.N."/>
        </authorList>
    </citation>
    <scope>NUCLEOTIDE SEQUENCE [LARGE SCALE GENOMIC DNA]</scope>
    <source>
        <strain evidence="3 4">DSM 6059</strain>
    </source>
</reference>
<dbReference type="AlphaFoldDB" id="A0A1I1U413"/>
<dbReference type="InterPro" id="IPR001638">
    <property type="entry name" value="Solute-binding_3/MltF_N"/>
</dbReference>
<dbReference type="Proteomes" id="UP000198862">
    <property type="component" value="Unassembled WGS sequence"/>
</dbReference>
<dbReference type="RefSeq" id="WP_091991465.1">
    <property type="nucleotide sequence ID" value="NZ_FOLO01000081.1"/>
</dbReference>
<keyword evidence="1" id="KW-0732">Signal</keyword>
<proteinExistence type="predicted"/>
<organism evidence="3 4">
    <name type="scientific">Pseudoalteromonas denitrificans DSM 6059</name>
    <dbReference type="NCBI Taxonomy" id="1123010"/>
    <lineage>
        <taxon>Bacteria</taxon>
        <taxon>Pseudomonadati</taxon>
        <taxon>Pseudomonadota</taxon>
        <taxon>Gammaproteobacteria</taxon>
        <taxon>Alteromonadales</taxon>
        <taxon>Pseudoalteromonadaceae</taxon>
        <taxon>Pseudoalteromonas</taxon>
    </lineage>
</organism>
<sequence>MMKILTLLYFLCTSAVAAPITFVTESLPPYQIVDKNQKLIGGTSFAIMQRLTKRSQLNVQFEVMPWSRAYKTALTKKNTFIFSIARSPQRENLFHWVGHIRQLKFHFYGLSRTNKDGASITHLISNQRVASVRGSIEVDLLKQIGFKENENLILTDSYQAAWKLVLKGRADSVYGNEYIAKGMTKSLGLDKATFSVNFTLNQVLNLYLAANIETDEDLIKRVKIEFNQMIMEGELDHIITQQENIIFNN</sequence>
<accession>A0A1I1U413</accession>
<feature type="domain" description="Solute-binding protein family 3/N-terminal" evidence="2">
    <location>
        <begin position="23"/>
        <end position="239"/>
    </location>
</feature>
<dbReference type="Gene3D" id="3.40.190.10">
    <property type="entry name" value="Periplasmic binding protein-like II"/>
    <property type="match status" value="2"/>
</dbReference>
<dbReference type="OrthoDB" id="8587856at2"/>
<gene>
    <name evidence="3" type="ORF">SAMN02745724_05102</name>
</gene>
<dbReference type="PANTHER" id="PTHR38834:SF3">
    <property type="entry name" value="SOLUTE-BINDING PROTEIN FAMILY 3_N-TERMINAL DOMAIN-CONTAINING PROTEIN"/>
    <property type="match status" value="1"/>
</dbReference>
<dbReference type="EMBL" id="FOLO01000081">
    <property type="protein sequence ID" value="SFD65537.1"/>
    <property type="molecule type" value="Genomic_DNA"/>
</dbReference>
<dbReference type="STRING" id="1123010.SAMN02745724_05102"/>
<protein>
    <submittedName>
        <fullName evidence="3">Extracellular solute-binding protein, family 3</fullName>
    </submittedName>
</protein>
<evidence type="ECO:0000256" key="1">
    <source>
        <dbReference type="SAM" id="SignalP"/>
    </source>
</evidence>
<evidence type="ECO:0000313" key="4">
    <source>
        <dbReference type="Proteomes" id="UP000198862"/>
    </source>
</evidence>
<feature type="chain" id="PRO_5011681196" evidence="1">
    <location>
        <begin position="18"/>
        <end position="249"/>
    </location>
</feature>
<dbReference type="Pfam" id="PF00497">
    <property type="entry name" value="SBP_bac_3"/>
    <property type="match status" value="1"/>
</dbReference>
<keyword evidence="4" id="KW-1185">Reference proteome</keyword>
<feature type="signal peptide" evidence="1">
    <location>
        <begin position="1"/>
        <end position="17"/>
    </location>
</feature>
<name>A0A1I1U413_9GAMM</name>
<dbReference type="PANTHER" id="PTHR38834">
    <property type="entry name" value="PERIPLASMIC SUBSTRATE BINDING PROTEIN FAMILY 3"/>
    <property type="match status" value="1"/>
</dbReference>
<evidence type="ECO:0000259" key="2">
    <source>
        <dbReference type="Pfam" id="PF00497"/>
    </source>
</evidence>